<dbReference type="CDD" id="cd06267">
    <property type="entry name" value="PBP1_LacI_sugar_binding-like"/>
    <property type="match status" value="1"/>
</dbReference>
<name>A0A3B7MZK8_9BACT</name>
<dbReference type="InterPro" id="IPR028082">
    <property type="entry name" value="Peripla_BP_I"/>
</dbReference>
<keyword evidence="1" id="KW-0805">Transcription regulation</keyword>
<sequence length="336" mass="37540">MESVNIKKLAQLLNLSIATVSKALRDSYDISKETKEKVVALAKELNYQPNPHASSLRKHKSKTIAVIIPEIANNYFTLAINGIETVAQEKGYHVLIYITHEDYQKEVSLAKDLYNGRVDGLLISVSGATTDYTHLQQLQQMGLPIVFFDRVCEEFDTLKVTTDDYESSYLATQHLIEQGCKKVAHLAISGNLSIGNKRKRGYLQALADHQMPVSESLIVECTNDDEIDGELIREMFIREKPDGIFAAVERYAMASYEVCGLLNLQIPRDVKVISFSNLRIAAFLNPSLSTITQPAFDIGKEAASRLLNTLEKKNAPLTNENIIFKSSLIQRTSTAK</sequence>
<keyword evidence="2" id="KW-0238">DNA-binding</keyword>
<evidence type="ECO:0000256" key="1">
    <source>
        <dbReference type="ARBA" id="ARBA00023015"/>
    </source>
</evidence>
<dbReference type="CDD" id="cd01392">
    <property type="entry name" value="HTH_LacI"/>
    <property type="match status" value="1"/>
</dbReference>
<dbReference type="SUPFAM" id="SSF47413">
    <property type="entry name" value="lambda repressor-like DNA-binding domains"/>
    <property type="match status" value="1"/>
</dbReference>
<dbReference type="PROSITE" id="PS50932">
    <property type="entry name" value="HTH_LACI_2"/>
    <property type="match status" value="1"/>
</dbReference>
<dbReference type="AlphaFoldDB" id="A0A3B7MZK8"/>
<dbReference type="SMART" id="SM00354">
    <property type="entry name" value="HTH_LACI"/>
    <property type="match status" value="1"/>
</dbReference>
<keyword evidence="3" id="KW-0804">Transcription</keyword>
<dbReference type="Gene3D" id="3.40.50.2300">
    <property type="match status" value="2"/>
</dbReference>
<evidence type="ECO:0000256" key="3">
    <source>
        <dbReference type="ARBA" id="ARBA00023163"/>
    </source>
</evidence>
<dbReference type="PANTHER" id="PTHR30146">
    <property type="entry name" value="LACI-RELATED TRANSCRIPTIONAL REPRESSOR"/>
    <property type="match status" value="1"/>
</dbReference>
<dbReference type="Pfam" id="PF00356">
    <property type="entry name" value="LacI"/>
    <property type="match status" value="1"/>
</dbReference>
<evidence type="ECO:0000313" key="5">
    <source>
        <dbReference type="EMBL" id="AXY78530.1"/>
    </source>
</evidence>
<reference evidence="5 6" key="1">
    <citation type="submission" date="2018-09" db="EMBL/GenBank/DDBJ databases">
        <title>Genome sequencing of strain 6GH32-13.</title>
        <authorList>
            <person name="Weon H.-Y."/>
            <person name="Heo J."/>
            <person name="Kwon S.-W."/>
        </authorList>
    </citation>
    <scope>NUCLEOTIDE SEQUENCE [LARGE SCALE GENOMIC DNA]</scope>
    <source>
        <strain evidence="5 6">5GH32-13</strain>
    </source>
</reference>
<dbReference type="GO" id="GO:0000976">
    <property type="term" value="F:transcription cis-regulatory region binding"/>
    <property type="evidence" value="ECO:0007669"/>
    <property type="project" value="TreeGrafter"/>
</dbReference>
<dbReference type="KEGG" id="pseg:D3H65_05395"/>
<dbReference type="Pfam" id="PF00532">
    <property type="entry name" value="Peripla_BP_1"/>
    <property type="match status" value="1"/>
</dbReference>
<evidence type="ECO:0000259" key="4">
    <source>
        <dbReference type="PROSITE" id="PS50932"/>
    </source>
</evidence>
<evidence type="ECO:0000256" key="2">
    <source>
        <dbReference type="ARBA" id="ARBA00023125"/>
    </source>
</evidence>
<organism evidence="5 6">
    <name type="scientific">Paraflavitalea soli</name>
    <dbReference type="NCBI Taxonomy" id="2315862"/>
    <lineage>
        <taxon>Bacteria</taxon>
        <taxon>Pseudomonadati</taxon>
        <taxon>Bacteroidota</taxon>
        <taxon>Chitinophagia</taxon>
        <taxon>Chitinophagales</taxon>
        <taxon>Chitinophagaceae</taxon>
        <taxon>Paraflavitalea</taxon>
    </lineage>
</organism>
<evidence type="ECO:0000313" key="6">
    <source>
        <dbReference type="Proteomes" id="UP000263900"/>
    </source>
</evidence>
<dbReference type="SUPFAM" id="SSF53822">
    <property type="entry name" value="Periplasmic binding protein-like I"/>
    <property type="match status" value="1"/>
</dbReference>
<dbReference type="Proteomes" id="UP000263900">
    <property type="component" value="Chromosome"/>
</dbReference>
<dbReference type="GO" id="GO:0003700">
    <property type="term" value="F:DNA-binding transcription factor activity"/>
    <property type="evidence" value="ECO:0007669"/>
    <property type="project" value="TreeGrafter"/>
</dbReference>
<protein>
    <submittedName>
        <fullName evidence="5">LacI family transcriptional regulator</fullName>
    </submittedName>
</protein>
<dbReference type="PANTHER" id="PTHR30146:SF109">
    <property type="entry name" value="HTH-TYPE TRANSCRIPTIONAL REGULATOR GALS"/>
    <property type="match status" value="1"/>
</dbReference>
<dbReference type="OrthoDB" id="667031at2"/>
<proteinExistence type="predicted"/>
<dbReference type="InterPro" id="IPR010982">
    <property type="entry name" value="Lambda_DNA-bd_dom_sf"/>
</dbReference>
<dbReference type="InterPro" id="IPR000843">
    <property type="entry name" value="HTH_LacI"/>
</dbReference>
<dbReference type="Gene3D" id="1.10.260.40">
    <property type="entry name" value="lambda repressor-like DNA-binding domains"/>
    <property type="match status" value="1"/>
</dbReference>
<dbReference type="InterPro" id="IPR001761">
    <property type="entry name" value="Peripla_BP/Lac1_sug-bd_dom"/>
</dbReference>
<accession>A0A3B7MZK8</accession>
<gene>
    <name evidence="5" type="ORF">D3H65_05395</name>
</gene>
<dbReference type="EMBL" id="CP032157">
    <property type="protein sequence ID" value="AXY78530.1"/>
    <property type="molecule type" value="Genomic_DNA"/>
</dbReference>
<feature type="domain" description="HTH lacI-type" evidence="4">
    <location>
        <begin position="4"/>
        <end position="58"/>
    </location>
</feature>
<dbReference type="RefSeq" id="WP_119054402.1">
    <property type="nucleotide sequence ID" value="NZ_CP032157.1"/>
</dbReference>
<keyword evidence="6" id="KW-1185">Reference proteome</keyword>